<dbReference type="AlphaFoldDB" id="A0A9X0A4M5"/>
<reference evidence="2" key="1">
    <citation type="submission" date="2023-01" db="EMBL/GenBank/DDBJ databases">
        <title>Genome assembly of the deep-sea coral Lophelia pertusa.</title>
        <authorList>
            <person name="Herrera S."/>
            <person name="Cordes E."/>
        </authorList>
    </citation>
    <scope>NUCLEOTIDE SEQUENCE</scope>
    <source>
        <strain evidence="2">USNM1676648</strain>
        <tissue evidence="2">Polyp</tissue>
    </source>
</reference>
<keyword evidence="1" id="KW-1133">Transmembrane helix</keyword>
<keyword evidence="3" id="KW-1185">Reference proteome</keyword>
<accession>A0A9X0A4M5</accession>
<organism evidence="2 3">
    <name type="scientific">Desmophyllum pertusum</name>
    <dbReference type="NCBI Taxonomy" id="174260"/>
    <lineage>
        <taxon>Eukaryota</taxon>
        <taxon>Metazoa</taxon>
        <taxon>Cnidaria</taxon>
        <taxon>Anthozoa</taxon>
        <taxon>Hexacorallia</taxon>
        <taxon>Scleractinia</taxon>
        <taxon>Caryophylliina</taxon>
        <taxon>Caryophylliidae</taxon>
        <taxon>Desmophyllum</taxon>
    </lineage>
</organism>
<evidence type="ECO:0000256" key="1">
    <source>
        <dbReference type="SAM" id="Phobius"/>
    </source>
</evidence>
<name>A0A9X0A4M5_9CNID</name>
<comment type="caution">
    <text evidence="2">The sequence shown here is derived from an EMBL/GenBank/DDBJ whole genome shotgun (WGS) entry which is preliminary data.</text>
</comment>
<sequence length="108" mass="12667">MFLHEVQSVVQSCESVMADPRKVKAVDIRPYGRLPVLAVWCFFGTCFYSFVAYQMYGERGLKNRKAIRVMMGLEYPEVTADDEEWETLINESTYSNTKDDKEKNKLWH</sequence>
<evidence type="ECO:0000313" key="3">
    <source>
        <dbReference type="Proteomes" id="UP001163046"/>
    </source>
</evidence>
<keyword evidence="1" id="KW-0472">Membrane</keyword>
<protein>
    <submittedName>
        <fullName evidence="2">Uncharacterized protein</fullName>
    </submittedName>
</protein>
<gene>
    <name evidence="2" type="ORF">OS493_006317</name>
</gene>
<dbReference type="EMBL" id="MU825398">
    <property type="protein sequence ID" value="KAJ7393346.1"/>
    <property type="molecule type" value="Genomic_DNA"/>
</dbReference>
<feature type="transmembrane region" description="Helical" evidence="1">
    <location>
        <begin position="37"/>
        <end position="56"/>
    </location>
</feature>
<dbReference type="Proteomes" id="UP001163046">
    <property type="component" value="Unassembled WGS sequence"/>
</dbReference>
<keyword evidence="1" id="KW-0812">Transmembrane</keyword>
<proteinExistence type="predicted"/>
<evidence type="ECO:0000313" key="2">
    <source>
        <dbReference type="EMBL" id="KAJ7393346.1"/>
    </source>
</evidence>